<dbReference type="HAMAP" id="MF_00771">
    <property type="entry name" value="UPF0310"/>
    <property type="match status" value="1"/>
</dbReference>
<name>A0ABY6ZEX6_9BACL</name>
<evidence type="ECO:0000259" key="2">
    <source>
        <dbReference type="Pfam" id="PF01878"/>
    </source>
</evidence>
<keyword evidence="4" id="KW-1185">Reference proteome</keyword>
<sequence length="150" mass="17151">MNKDDDIVRYWVGVVSENHVRAAEQAGFAQVCHGKRVPLSRMKGGDWLVYYSPKTIYPEGAPLQSFTAIARVKDGIVYQVEISPGFIPNRINVDYVQTRNVKLCLLKERLHFCKENPRLGLLFRRGHFEIDKDDFQLISDAMVVGDAIRL</sequence>
<dbReference type="SUPFAM" id="SSF88697">
    <property type="entry name" value="PUA domain-like"/>
    <property type="match status" value="1"/>
</dbReference>
<accession>A0ABY6ZEX6</accession>
<dbReference type="EMBL" id="CP104067">
    <property type="protein sequence ID" value="WAH41449.1"/>
    <property type="molecule type" value="Genomic_DNA"/>
</dbReference>
<feature type="domain" description="EVE" evidence="2">
    <location>
        <begin position="9"/>
        <end position="140"/>
    </location>
</feature>
<comment type="similarity">
    <text evidence="1">Belongs to the UPF0310 family.</text>
</comment>
<gene>
    <name evidence="3" type="ORF">NZD89_24925</name>
</gene>
<evidence type="ECO:0000313" key="4">
    <source>
        <dbReference type="Proteomes" id="UP001164761"/>
    </source>
</evidence>
<dbReference type="Gene3D" id="3.10.590.10">
    <property type="entry name" value="ph1033 like domains"/>
    <property type="match status" value="1"/>
</dbReference>
<evidence type="ECO:0000256" key="1">
    <source>
        <dbReference type="HAMAP-Rule" id="MF_00771"/>
    </source>
</evidence>
<dbReference type="InterPro" id="IPR002740">
    <property type="entry name" value="EVE_domain"/>
</dbReference>
<dbReference type="Pfam" id="PF01878">
    <property type="entry name" value="EVE"/>
    <property type="match status" value="1"/>
</dbReference>
<organism evidence="3 4">
    <name type="scientific">Alicyclobacillus fastidiosus</name>
    <dbReference type="NCBI Taxonomy" id="392011"/>
    <lineage>
        <taxon>Bacteria</taxon>
        <taxon>Bacillati</taxon>
        <taxon>Bacillota</taxon>
        <taxon>Bacilli</taxon>
        <taxon>Bacillales</taxon>
        <taxon>Alicyclobacillaceae</taxon>
        <taxon>Alicyclobacillus</taxon>
    </lineage>
</organism>
<evidence type="ECO:0000313" key="3">
    <source>
        <dbReference type="EMBL" id="WAH41449.1"/>
    </source>
</evidence>
<dbReference type="InterPro" id="IPR022996">
    <property type="entry name" value="UPF0310"/>
</dbReference>
<proteinExistence type="inferred from homology"/>
<dbReference type="RefSeq" id="WP_268005359.1">
    <property type="nucleotide sequence ID" value="NZ_BSUT01000001.1"/>
</dbReference>
<dbReference type="InterPro" id="IPR015947">
    <property type="entry name" value="PUA-like_sf"/>
</dbReference>
<reference evidence="3" key="1">
    <citation type="submission" date="2022-08" db="EMBL/GenBank/DDBJ databases">
        <title>Alicyclobacillus fastidiosus DSM 17978, complete genome.</title>
        <authorList>
            <person name="Wang Q."/>
            <person name="Cai R."/>
            <person name="Wang Z."/>
        </authorList>
    </citation>
    <scope>NUCLEOTIDE SEQUENCE</scope>
    <source>
        <strain evidence="3">DSM 17978</strain>
    </source>
</reference>
<protein>
    <recommendedName>
        <fullName evidence="1">UPF0310 protein NZD89_24925</fullName>
    </recommendedName>
</protein>
<dbReference type="CDD" id="cd21132">
    <property type="entry name" value="EVE-like"/>
    <property type="match status" value="1"/>
</dbReference>
<dbReference type="Proteomes" id="UP001164761">
    <property type="component" value="Chromosome"/>
</dbReference>
<dbReference type="NCBIfam" id="NF002616">
    <property type="entry name" value="PRK02268.1-2"/>
    <property type="match status" value="1"/>
</dbReference>